<accession>A0A8X6YQQ0</accession>
<proteinExistence type="predicted"/>
<dbReference type="Proteomes" id="UP000886998">
    <property type="component" value="Unassembled WGS sequence"/>
</dbReference>
<reference evidence="1" key="1">
    <citation type="submission" date="2020-08" db="EMBL/GenBank/DDBJ databases">
        <title>Multicomponent nature underlies the extraordinary mechanical properties of spider dragline silk.</title>
        <authorList>
            <person name="Kono N."/>
            <person name="Nakamura H."/>
            <person name="Mori M."/>
            <person name="Yoshida Y."/>
            <person name="Ohtoshi R."/>
            <person name="Malay A.D."/>
            <person name="Moran D.A.P."/>
            <person name="Tomita M."/>
            <person name="Numata K."/>
            <person name="Arakawa K."/>
        </authorList>
    </citation>
    <scope>NUCLEOTIDE SEQUENCE</scope>
</reference>
<organism evidence="1 2">
    <name type="scientific">Trichonephila inaurata madagascariensis</name>
    <dbReference type="NCBI Taxonomy" id="2747483"/>
    <lineage>
        <taxon>Eukaryota</taxon>
        <taxon>Metazoa</taxon>
        <taxon>Ecdysozoa</taxon>
        <taxon>Arthropoda</taxon>
        <taxon>Chelicerata</taxon>
        <taxon>Arachnida</taxon>
        <taxon>Araneae</taxon>
        <taxon>Araneomorphae</taxon>
        <taxon>Entelegynae</taxon>
        <taxon>Araneoidea</taxon>
        <taxon>Nephilidae</taxon>
        <taxon>Trichonephila</taxon>
        <taxon>Trichonephila inaurata</taxon>
    </lineage>
</organism>
<evidence type="ECO:0000313" key="2">
    <source>
        <dbReference type="Proteomes" id="UP000886998"/>
    </source>
</evidence>
<sequence>MASLFHRFNAMQFNSSKVLETSINRNIPQTTAEFEQCIYGACQILPTEIFSLASANFVLVRQHVITENGGYYENIVSKPEKNPAVVPKFGNFVVRNFVRICLLVMKTEFIKPYISIVF</sequence>
<comment type="caution">
    <text evidence="1">The sequence shown here is derived from an EMBL/GenBank/DDBJ whole genome shotgun (WGS) entry which is preliminary data.</text>
</comment>
<name>A0A8X6YQQ0_9ARAC</name>
<dbReference type="EMBL" id="BMAV01021722">
    <property type="protein sequence ID" value="GFY76029.1"/>
    <property type="molecule type" value="Genomic_DNA"/>
</dbReference>
<evidence type="ECO:0000313" key="1">
    <source>
        <dbReference type="EMBL" id="GFY76029.1"/>
    </source>
</evidence>
<gene>
    <name evidence="1" type="ORF">TNIN_234741</name>
</gene>
<protein>
    <submittedName>
        <fullName evidence="1">Uncharacterized protein</fullName>
    </submittedName>
</protein>
<dbReference type="AlphaFoldDB" id="A0A8X6YQQ0"/>
<keyword evidence="2" id="KW-1185">Reference proteome</keyword>